<feature type="transmembrane region" description="Helical" evidence="2">
    <location>
        <begin position="180"/>
        <end position="205"/>
    </location>
</feature>
<feature type="region of interest" description="Disordered" evidence="1">
    <location>
        <begin position="1"/>
        <end position="69"/>
    </location>
</feature>
<organism evidence="3 4">
    <name type="scientific">Streptomyces aidingensis</name>
    <dbReference type="NCBI Taxonomy" id="910347"/>
    <lineage>
        <taxon>Bacteria</taxon>
        <taxon>Bacillati</taxon>
        <taxon>Actinomycetota</taxon>
        <taxon>Actinomycetes</taxon>
        <taxon>Kitasatosporales</taxon>
        <taxon>Streptomycetaceae</taxon>
        <taxon>Streptomyces</taxon>
    </lineage>
</organism>
<dbReference type="EMBL" id="FOLM01000017">
    <property type="protein sequence ID" value="SFD50104.1"/>
    <property type="molecule type" value="Genomic_DNA"/>
</dbReference>
<keyword evidence="2" id="KW-1133">Transmembrane helix</keyword>
<feature type="transmembrane region" description="Helical" evidence="2">
    <location>
        <begin position="306"/>
        <end position="326"/>
    </location>
</feature>
<keyword evidence="2" id="KW-0472">Membrane</keyword>
<feature type="transmembrane region" description="Helical" evidence="2">
    <location>
        <begin position="99"/>
        <end position="120"/>
    </location>
</feature>
<keyword evidence="4" id="KW-1185">Reference proteome</keyword>
<keyword evidence="2" id="KW-0812">Transmembrane</keyword>
<proteinExistence type="predicted"/>
<feature type="transmembrane region" description="Helical" evidence="2">
    <location>
        <begin position="252"/>
        <end position="272"/>
    </location>
</feature>
<dbReference type="AlphaFoldDB" id="A0A1I1SUH9"/>
<name>A0A1I1SUH9_9ACTN</name>
<evidence type="ECO:0000256" key="1">
    <source>
        <dbReference type="SAM" id="MobiDB-lite"/>
    </source>
</evidence>
<protein>
    <submittedName>
        <fullName evidence="3">ABC-2 family transporter protein</fullName>
    </submittedName>
</protein>
<evidence type="ECO:0000313" key="3">
    <source>
        <dbReference type="EMBL" id="SFD50104.1"/>
    </source>
</evidence>
<feature type="compositionally biased region" description="Pro residues" evidence="1">
    <location>
        <begin position="1"/>
        <end position="29"/>
    </location>
</feature>
<feature type="transmembrane region" description="Helical" evidence="2">
    <location>
        <begin position="225"/>
        <end position="245"/>
    </location>
</feature>
<dbReference type="GO" id="GO:0005886">
    <property type="term" value="C:plasma membrane"/>
    <property type="evidence" value="ECO:0007669"/>
    <property type="project" value="UniProtKB-SubCell"/>
</dbReference>
<dbReference type="SUPFAM" id="SSF81995">
    <property type="entry name" value="beta-sandwich domain of Sec23/24"/>
    <property type="match status" value="1"/>
</dbReference>
<dbReference type="RefSeq" id="WP_175541554.1">
    <property type="nucleotide sequence ID" value="NZ_FOLM01000017.1"/>
</dbReference>
<evidence type="ECO:0000256" key="2">
    <source>
        <dbReference type="SAM" id="Phobius"/>
    </source>
</evidence>
<gene>
    <name evidence="3" type="ORF">SAMN05421773_11751</name>
</gene>
<dbReference type="Proteomes" id="UP000199207">
    <property type="component" value="Unassembled WGS sequence"/>
</dbReference>
<sequence length="333" mass="33803">MTTPPPHPPQTPEAAPPPAQPPQGPPAPAAAPAAPAAAVPQPAGPPPQAQPQPQPQPPQSAPGYAAAPSYASPIPVQRTHLGHALASEWTKIRTVRSTIWTLVIMFLVVIGLSLIINAAVSSADDDSMPPLFPGFLGILFGQIAILTFGVLVASTEYTTGMIRPTLTASPRRGRILTAKVIVFGLIAFTSVAVALGLSLLLSLAIQGEGQGIDEMPGDAWLSGVLGTALYVTVLGLFGLGLGVLLRSSAGSITLMVGLILVPPIAASLLGIAESLRDFAEKLAEYSAPATLAALSFGYTDTELSSGWAQVGVAGALAAVALAGAYARLGLSDA</sequence>
<dbReference type="STRING" id="910347.SAMN05421773_11751"/>
<reference evidence="3 4" key="1">
    <citation type="submission" date="2016-10" db="EMBL/GenBank/DDBJ databases">
        <authorList>
            <person name="de Groot N.N."/>
        </authorList>
    </citation>
    <scope>NUCLEOTIDE SEQUENCE [LARGE SCALE GENOMIC DNA]</scope>
    <source>
        <strain evidence="3 4">CGMCC 4.5739</strain>
    </source>
</reference>
<evidence type="ECO:0000313" key="4">
    <source>
        <dbReference type="Proteomes" id="UP000199207"/>
    </source>
</evidence>
<feature type="compositionally biased region" description="Pro residues" evidence="1">
    <location>
        <begin position="42"/>
        <end position="60"/>
    </location>
</feature>
<accession>A0A1I1SUH9</accession>
<dbReference type="GO" id="GO:0140359">
    <property type="term" value="F:ABC-type transporter activity"/>
    <property type="evidence" value="ECO:0007669"/>
    <property type="project" value="InterPro"/>
</dbReference>
<feature type="compositionally biased region" description="Low complexity" evidence="1">
    <location>
        <begin position="30"/>
        <end position="41"/>
    </location>
</feature>
<feature type="transmembrane region" description="Helical" evidence="2">
    <location>
        <begin position="132"/>
        <end position="153"/>
    </location>
</feature>
<dbReference type="Pfam" id="PF12679">
    <property type="entry name" value="ABC2_membrane_2"/>
    <property type="match status" value="1"/>
</dbReference>